<protein>
    <recommendedName>
        <fullName evidence="1">Resolvase/invertase-type recombinase catalytic domain-containing protein</fullName>
    </recommendedName>
</protein>
<dbReference type="RefSeq" id="WP_188518641.1">
    <property type="nucleotide sequence ID" value="NZ_BMES01000002.1"/>
</dbReference>
<dbReference type="PROSITE" id="PS51736">
    <property type="entry name" value="RECOMBINASES_3"/>
    <property type="match status" value="1"/>
</dbReference>
<proteinExistence type="predicted"/>
<dbReference type="Proteomes" id="UP000603912">
    <property type="component" value="Unassembled WGS sequence"/>
</dbReference>
<dbReference type="GO" id="GO:0000150">
    <property type="term" value="F:DNA strand exchange activity"/>
    <property type="evidence" value="ECO:0007669"/>
    <property type="project" value="InterPro"/>
</dbReference>
<gene>
    <name evidence="2" type="ORF">GCM10007036_31140</name>
</gene>
<dbReference type="Pfam" id="PF00239">
    <property type="entry name" value="Resolvase"/>
    <property type="match status" value="1"/>
</dbReference>
<dbReference type="InterPro" id="IPR050639">
    <property type="entry name" value="SSR_resolvase"/>
</dbReference>
<dbReference type="InterPro" id="IPR036162">
    <property type="entry name" value="Resolvase-like_N_sf"/>
</dbReference>
<feature type="domain" description="Resolvase/invertase-type recombinase catalytic" evidence="1">
    <location>
        <begin position="2"/>
        <end position="150"/>
    </location>
</feature>
<dbReference type="AlphaFoldDB" id="A0A917I8M7"/>
<accession>A0A917I8M7</accession>
<dbReference type="Gene3D" id="3.90.1750.20">
    <property type="entry name" value="Putative Large Serine Recombinase, Chain B, Domain 2"/>
    <property type="match status" value="1"/>
</dbReference>
<dbReference type="CDD" id="cd03768">
    <property type="entry name" value="SR_ResInv"/>
    <property type="match status" value="1"/>
</dbReference>
<evidence type="ECO:0000259" key="1">
    <source>
        <dbReference type="PROSITE" id="PS51736"/>
    </source>
</evidence>
<keyword evidence="3" id="KW-1185">Reference proteome</keyword>
<dbReference type="InterPro" id="IPR006119">
    <property type="entry name" value="Resolv_N"/>
</dbReference>
<dbReference type="PANTHER" id="PTHR30461:SF23">
    <property type="entry name" value="DNA RECOMBINASE-RELATED"/>
    <property type="match status" value="1"/>
</dbReference>
<dbReference type="Gene3D" id="3.40.50.1390">
    <property type="entry name" value="Resolvase, N-terminal catalytic domain"/>
    <property type="match status" value="1"/>
</dbReference>
<reference evidence="2" key="2">
    <citation type="submission" date="2020-09" db="EMBL/GenBank/DDBJ databases">
        <authorList>
            <person name="Sun Q."/>
            <person name="Zhou Y."/>
        </authorList>
    </citation>
    <scope>NUCLEOTIDE SEQUENCE</scope>
    <source>
        <strain evidence="2">CGMCC 1.12214</strain>
    </source>
</reference>
<evidence type="ECO:0000313" key="2">
    <source>
        <dbReference type="EMBL" id="GGH24611.1"/>
    </source>
</evidence>
<sequence>MATFAYTRVSTDRQASEGESLDVQERTVSGYALMHGLEIERTFVERGVSGSKPLIERPVGGELLSVLKAGDVVITPKLDRMFRSASDALANLEHLKRLGVHLHMIDLGGDVCSNGIAKLVFTILSAVAEAERDRIRERVATVKADQKARGRYLGGSVPFGYRVDAEGRLVEHQAEQDAIKAMASARAAGKSLRSISAEMAGQGITISHMAVKEVLAAHS</sequence>
<dbReference type="PANTHER" id="PTHR30461">
    <property type="entry name" value="DNA-INVERTASE FROM LAMBDOID PROPHAGE"/>
    <property type="match status" value="1"/>
</dbReference>
<reference evidence="2" key="1">
    <citation type="journal article" date="2014" name="Int. J. Syst. Evol. Microbiol.">
        <title>Complete genome sequence of Corynebacterium casei LMG S-19264T (=DSM 44701T), isolated from a smear-ripened cheese.</title>
        <authorList>
            <consortium name="US DOE Joint Genome Institute (JGI-PGF)"/>
            <person name="Walter F."/>
            <person name="Albersmeier A."/>
            <person name="Kalinowski J."/>
            <person name="Ruckert C."/>
        </authorList>
    </citation>
    <scope>NUCLEOTIDE SEQUENCE</scope>
    <source>
        <strain evidence="2">CGMCC 1.12214</strain>
    </source>
</reference>
<dbReference type="SMART" id="SM00857">
    <property type="entry name" value="Resolvase"/>
    <property type="match status" value="1"/>
</dbReference>
<name>A0A917I8M7_9HYPH</name>
<organism evidence="2 3">
    <name type="scientific">Alsobacter metallidurans</name>
    <dbReference type="NCBI Taxonomy" id="340221"/>
    <lineage>
        <taxon>Bacteria</taxon>
        <taxon>Pseudomonadati</taxon>
        <taxon>Pseudomonadota</taxon>
        <taxon>Alphaproteobacteria</taxon>
        <taxon>Hyphomicrobiales</taxon>
        <taxon>Alsobacteraceae</taxon>
        <taxon>Alsobacter</taxon>
    </lineage>
</organism>
<comment type="caution">
    <text evidence="2">The sequence shown here is derived from an EMBL/GenBank/DDBJ whole genome shotgun (WGS) entry which is preliminary data.</text>
</comment>
<dbReference type="SUPFAM" id="SSF53041">
    <property type="entry name" value="Resolvase-like"/>
    <property type="match status" value="1"/>
</dbReference>
<dbReference type="InterPro" id="IPR038109">
    <property type="entry name" value="DNA_bind_recomb_sf"/>
</dbReference>
<dbReference type="GO" id="GO:0003677">
    <property type="term" value="F:DNA binding"/>
    <property type="evidence" value="ECO:0007669"/>
    <property type="project" value="InterPro"/>
</dbReference>
<dbReference type="EMBL" id="BMES01000002">
    <property type="protein sequence ID" value="GGH24611.1"/>
    <property type="molecule type" value="Genomic_DNA"/>
</dbReference>
<evidence type="ECO:0000313" key="3">
    <source>
        <dbReference type="Proteomes" id="UP000603912"/>
    </source>
</evidence>